<evidence type="ECO:0000256" key="5">
    <source>
        <dbReference type="SAM" id="MobiDB-lite"/>
    </source>
</evidence>
<organism evidence="7 8">
    <name type="scientific">Myriangium duriaei CBS 260.36</name>
    <dbReference type="NCBI Taxonomy" id="1168546"/>
    <lineage>
        <taxon>Eukaryota</taxon>
        <taxon>Fungi</taxon>
        <taxon>Dikarya</taxon>
        <taxon>Ascomycota</taxon>
        <taxon>Pezizomycotina</taxon>
        <taxon>Dothideomycetes</taxon>
        <taxon>Dothideomycetidae</taxon>
        <taxon>Myriangiales</taxon>
        <taxon>Myriangiaceae</taxon>
        <taxon>Myriangium</taxon>
    </lineage>
</organism>
<evidence type="ECO:0000256" key="3">
    <source>
        <dbReference type="ARBA" id="ARBA00023163"/>
    </source>
</evidence>
<reference evidence="7" key="1">
    <citation type="journal article" date="2020" name="Stud. Mycol.">
        <title>101 Dothideomycetes genomes: a test case for predicting lifestyles and emergence of pathogens.</title>
        <authorList>
            <person name="Haridas S."/>
            <person name="Albert R."/>
            <person name="Binder M."/>
            <person name="Bloem J."/>
            <person name="Labutti K."/>
            <person name="Salamov A."/>
            <person name="Andreopoulos B."/>
            <person name="Baker S."/>
            <person name="Barry K."/>
            <person name="Bills G."/>
            <person name="Bluhm B."/>
            <person name="Cannon C."/>
            <person name="Castanera R."/>
            <person name="Culley D."/>
            <person name="Daum C."/>
            <person name="Ezra D."/>
            <person name="Gonzalez J."/>
            <person name="Henrissat B."/>
            <person name="Kuo A."/>
            <person name="Liang C."/>
            <person name="Lipzen A."/>
            <person name="Lutzoni F."/>
            <person name="Magnuson J."/>
            <person name="Mondo S."/>
            <person name="Nolan M."/>
            <person name="Ohm R."/>
            <person name="Pangilinan J."/>
            <person name="Park H.-J."/>
            <person name="Ramirez L."/>
            <person name="Alfaro M."/>
            <person name="Sun H."/>
            <person name="Tritt A."/>
            <person name="Yoshinaga Y."/>
            <person name="Zwiers L.-H."/>
            <person name="Turgeon B."/>
            <person name="Goodwin S."/>
            <person name="Spatafora J."/>
            <person name="Crous P."/>
            <person name="Grigoriev I."/>
        </authorList>
    </citation>
    <scope>NUCLEOTIDE SEQUENCE</scope>
    <source>
        <strain evidence="7">CBS 260.36</strain>
    </source>
</reference>
<dbReference type="EMBL" id="ML996088">
    <property type="protein sequence ID" value="KAF2151322.1"/>
    <property type="molecule type" value="Genomic_DNA"/>
</dbReference>
<dbReference type="InterPro" id="IPR006565">
    <property type="entry name" value="BTP"/>
</dbReference>
<dbReference type="SMART" id="SM00576">
    <property type="entry name" value="BTP"/>
    <property type="match status" value="1"/>
</dbReference>
<comment type="subcellular location">
    <subcellularLocation>
        <location evidence="1">Nucleus</location>
    </subcellularLocation>
</comment>
<dbReference type="GO" id="GO:0046982">
    <property type="term" value="F:protein heterodimerization activity"/>
    <property type="evidence" value="ECO:0007669"/>
    <property type="project" value="InterPro"/>
</dbReference>
<evidence type="ECO:0000256" key="4">
    <source>
        <dbReference type="ARBA" id="ARBA00023242"/>
    </source>
</evidence>
<gene>
    <name evidence="7" type="ORF">K461DRAFT_295385</name>
</gene>
<name>A0A9P4J0Q1_9PEZI</name>
<dbReference type="AlphaFoldDB" id="A0A9P4J0Q1"/>
<feature type="compositionally biased region" description="Basic and acidic residues" evidence="5">
    <location>
        <begin position="266"/>
        <end position="281"/>
    </location>
</feature>
<dbReference type="Proteomes" id="UP000799439">
    <property type="component" value="Unassembled WGS sequence"/>
</dbReference>
<keyword evidence="2" id="KW-0805">Transcription regulation</keyword>
<sequence>MELPICAQVELHFRYLCAILRSLQHNEPATTITTLNSNRANSPRTMSTSTPTLHSAALRISVLHILRAAGFHSTRPSVLDALVNITERYLLLLASSTATHALANHNSTIPTITDVRLALTDAGVLLPPSATAAEDVWTERLRPSPADYEAMAFGALRQTLDDRRNDDADTADVRAFTEWIAGDKHREIRRVAGQLGDETPGATRVGGSARGALEDFLTLLKRRNKPVVDEERWAGTVLGRDAEDRELLIEGGEVGSVAEWGERLRERSKGRRKEDGPRDVEMEGVPG</sequence>
<keyword evidence="8" id="KW-1185">Reference proteome</keyword>
<evidence type="ECO:0000313" key="7">
    <source>
        <dbReference type="EMBL" id="KAF2151322.1"/>
    </source>
</evidence>
<dbReference type="Gene3D" id="1.10.20.10">
    <property type="entry name" value="Histone, subunit A"/>
    <property type="match status" value="1"/>
</dbReference>
<dbReference type="InterPro" id="IPR037818">
    <property type="entry name" value="TAF8"/>
</dbReference>
<feature type="region of interest" description="Disordered" evidence="5">
    <location>
        <begin position="266"/>
        <end position="287"/>
    </location>
</feature>
<dbReference type="GO" id="GO:0005669">
    <property type="term" value="C:transcription factor TFIID complex"/>
    <property type="evidence" value="ECO:0007669"/>
    <property type="project" value="InterPro"/>
</dbReference>
<evidence type="ECO:0000313" key="8">
    <source>
        <dbReference type="Proteomes" id="UP000799439"/>
    </source>
</evidence>
<evidence type="ECO:0000259" key="6">
    <source>
        <dbReference type="SMART" id="SM00576"/>
    </source>
</evidence>
<accession>A0A9P4J0Q1</accession>
<dbReference type="OrthoDB" id="5402929at2759"/>
<comment type="caution">
    <text evidence="7">The sequence shown here is derived from an EMBL/GenBank/DDBJ whole genome shotgun (WGS) entry which is preliminary data.</text>
</comment>
<dbReference type="Pfam" id="PF07524">
    <property type="entry name" value="Bromo_TP"/>
    <property type="match status" value="1"/>
</dbReference>
<keyword evidence="4" id="KW-0539">Nucleus</keyword>
<evidence type="ECO:0000256" key="1">
    <source>
        <dbReference type="ARBA" id="ARBA00004123"/>
    </source>
</evidence>
<evidence type="ECO:0000256" key="2">
    <source>
        <dbReference type="ARBA" id="ARBA00023015"/>
    </source>
</evidence>
<protein>
    <recommendedName>
        <fullName evidence="6">Bromodomain associated domain-containing protein</fullName>
    </recommendedName>
</protein>
<dbReference type="InterPro" id="IPR009072">
    <property type="entry name" value="Histone-fold"/>
</dbReference>
<proteinExistence type="predicted"/>
<keyword evidence="3" id="KW-0804">Transcription</keyword>
<dbReference type="PANTHER" id="PTHR46338">
    <property type="entry name" value="TRANSCRIPTION INITIATION FACTOR TFIID SUBUNIT 8"/>
    <property type="match status" value="1"/>
</dbReference>
<feature type="domain" description="Bromodomain associated" evidence="6">
    <location>
        <begin position="51"/>
        <end position="128"/>
    </location>
</feature>
<dbReference type="PANTHER" id="PTHR46338:SF21">
    <property type="entry name" value="OS02G0699900 PROTEIN"/>
    <property type="match status" value="1"/>
</dbReference>